<accession>A0ABN2QPM8</accession>
<keyword evidence="5 8" id="KW-1133">Transmembrane helix</keyword>
<evidence type="ECO:0000259" key="9">
    <source>
        <dbReference type="PROSITE" id="PS50850"/>
    </source>
</evidence>
<evidence type="ECO:0000313" key="11">
    <source>
        <dbReference type="Proteomes" id="UP001501116"/>
    </source>
</evidence>
<feature type="transmembrane region" description="Helical" evidence="8">
    <location>
        <begin position="234"/>
        <end position="253"/>
    </location>
</feature>
<sequence length="511" mass="51459">MSTPSPVTRRHELLTLTLACAGSFVAIMDATIVSVALPDIRATLGFSPSALTWVVNAYTLAFAGFLLLGGRCADVFGLRRMYLAGTALFTVARLAGGFAGSAELLLVARAVQGLGGALLMPVTLSLLTTTFTDPARKAKALGTWSAVGAIGAAAGPVLGGVLMQWAGWRSVFFVTVPIGIAAMLAAPAVIARGDRSAARPRLDFVGATLATAGLVGVVYGVMRSAVAGWDSAEVLGALVGGAVLLVLFLVHQAKWARDPLLSLGVFRLRAVSSGNVVMMLVGLGFFASPILLSLYLQDVHGYTPLQAGLGYLPVGVAMFAGAKFAGAVSVRLGPRRATVLYCLVGAAGFAALAALIGADRSYLVSVLVPGAVFGFGTASAFTPITLAATTGVPAHQNGLAAGLLNTVRQTSSAVGLAVLTTISAGVAASWSAAHQDGPDSPGALSHGYSVAFAVSAACVVVAAIAAATLMPRVPGGSPRAPGRATGSPDGRERPPRTESSGTAPAGRDGGR</sequence>
<dbReference type="Gene3D" id="1.20.1720.10">
    <property type="entry name" value="Multidrug resistance protein D"/>
    <property type="match status" value="1"/>
</dbReference>
<evidence type="ECO:0000256" key="6">
    <source>
        <dbReference type="ARBA" id="ARBA00023136"/>
    </source>
</evidence>
<evidence type="ECO:0000256" key="5">
    <source>
        <dbReference type="ARBA" id="ARBA00022989"/>
    </source>
</evidence>
<dbReference type="RefSeq" id="WP_344417527.1">
    <property type="nucleotide sequence ID" value="NZ_BAAANN010000009.1"/>
</dbReference>
<dbReference type="SUPFAM" id="SSF103473">
    <property type="entry name" value="MFS general substrate transporter"/>
    <property type="match status" value="2"/>
</dbReference>
<feature type="transmembrane region" description="Helical" evidence="8">
    <location>
        <begin position="50"/>
        <end position="69"/>
    </location>
</feature>
<evidence type="ECO:0000256" key="1">
    <source>
        <dbReference type="ARBA" id="ARBA00004651"/>
    </source>
</evidence>
<reference evidence="10 11" key="1">
    <citation type="journal article" date="2019" name="Int. J. Syst. Evol. Microbiol.">
        <title>The Global Catalogue of Microorganisms (GCM) 10K type strain sequencing project: providing services to taxonomists for standard genome sequencing and annotation.</title>
        <authorList>
            <consortium name="The Broad Institute Genomics Platform"/>
            <consortium name="The Broad Institute Genome Sequencing Center for Infectious Disease"/>
            <person name="Wu L."/>
            <person name="Ma J."/>
        </authorList>
    </citation>
    <scope>NUCLEOTIDE SEQUENCE [LARGE SCALE GENOMIC DNA]</scope>
    <source>
        <strain evidence="10 11">JCM 14545</strain>
    </source>
</reference>
<keyword evidence="11" id="KW-1185">Reference proteome</keyword>
<keyword evidence="2" id="KW-0813">Transport</keyword>
<dbReference type="InterPro" id="IPR036259">
    <property type="entry name" value="MFS_trans_sf"/>
</dbReference>
<evidence type="ECO:0000256" key="8">
    <source>
        <dbReference type="SAM" id="Phobius"/>
    </source>
</evidence>
<feature type="transmembrane region" description="Helical" evidence="8">
    <location>
        <begin position="338"/>
        <end position="358"/>
    </location>
</feature>
<keyword evidence="6 8" id="KW-0472">Membrane</keyword>
<evidence type="ECO:0000313" key="10">
    <source>
        <dbReference type="EMBL" id="GAA1956187.1"/>
    </source>
</evidence>
<dbReference type="Proteomes" id="UP001501116">
    <property type="component" value="Unassembled WGS sequence"/>
</dbReference>
<feature type="transmembrane region" description="Helical" evidence="8">
    <location>
        <begin position="274"/>
        <end position="296"/>
    </location>
</feature>
<keyword evidence="4 8" id="KW-0812">Transmembrane</keyword>
<feature type="transmembrane region" description="Helical" evidence="8">
    <location>
        <begin position="370"/>
        <end position="392"/>
    </location>
</feature>
<dbReference type="Pfam" id="PF07690">
    <property type="entry name" value="MFS_1"/>
    <property type="match status" value="1"/>
</dbReference>
<feature type="domain" description="Major facilitator superfamily (MFS) profile" evidence="9">
    <location>
        <begin position="15"/>
        <end position="474"/>
    </location>
</feature>
<dbReference type="InterPro" id="IPR011701">
    <property type="entry name" value="MFS"/>
</dbReference>
<dbReference type="PANTHER" id="PTHR42718:SF46">
    <property type="entry name" value="BLR6921 PROTEIN"/>
    <property type="match status" value="1"/>
</dbReference>
<comment type="caution">
    <text evidence="10">The sequence shown here is derived from an EMBL/GenBank/DDBJ whole genome shotgun (WGS) entry which is preliminary data.</text>
</comment>
<dbReference type="EMBL" id="BAAANN010000009">
    <property type="protein sequence ID" value="GAA1956187.1"/>
    <property type="molecule type" value="Genomic_DNA"/>
</dbReference>
<dbReference type="Gene3D" id="1.20.1250.20">
    <property type="entry name" value="MFS general substrate transporter like domains"/>
    <property type="match status" value="1"/>
</dbReference>
<dbReference type="InterPro" id="IPR004638">
    <property type="entry name" value="EmrB-like"/>
</dbReference>
<protein>
    <submittedName>
        <fullName evidence="10">MFS transporter</fullName>
    </submittedName>
</protein>
<evidence type="ECO:0000256" key="3">
    <source>
        <dbReference type="ARBA" id="ARBA00022475"/>
    </source>
</evidence>
<gene>
    <name evidence="10" type="ORF">GCM10009754_27550</name>
</gene>
<dbReference type="PANTHER" id="PTHR42718">
    <property type="entry name" value="MAJOR FACILITATOR SUPERFAMILY MULTIDRUG TRANSPORTER MFSC"/>
    <property type="match status" value="1"/>
</dbReference>
<dbReference type="InterPro" id="IPR020846">
    <property type="entry name" value="MFS_dom"/>
</dbReference>
<feature type="region of interest" description="Disordered" evidence="7">
    <location>
        <begin position="471"/>
        <end position="511"/>
    </location>
</feature>
<organism evidence="10 11">
    <name type="scientific">Amycolatopsis minnesotensis</name>
    <dbReference type="NCBI Taxonomy" id="337894"/>
    <lineage>
        <taxon>Bacteria</taxon>
        <taxon>Bacillati</taxon>
        <taxon>Actinomycetota</taxon>
        <taxon>Actinomycetes</taxon>
        <taxon>Pseudonocardiales</taxon>
        <taxon>Pseudonocardiaceae</taxon>
        <taxon>Amycolatopsis</taxon>
    </lineage>
</organism>
<name>A0ABN2QPM8_9PSEU</name>
<evidence type="ECO:0000256" key="7">
    <source>
        <dbReference type="SAM" id="MobiDB-lite"/>
    </source>
</evidence>
<dbReference type="NCBIfam" id="TIGR00711">
    <property type="entry name" value="efflux_EmrB"/>
    <property type="match status" value="1"/>
</dbReference>
<evidence type="ECO:0000256" key="4">
    <source>
        <dbReference type="ARBA" id="ARBA00022692"/>
    </source>
</evidence>
<feature type="transmembrane region" description="Helical" evidence="8">
    <location>
        <begin position="141"/>
        <end position="165"/>
    </location>
</feature>
<feature type="transmembrane region" description="Helical" evidence="8">
    <location>
        <begin position="445"/>
        <end position="469"/>
    </location>
</feature>
<dbReference type="CDD" id="cd17321">
    <property type="entry name" value="MFS_MMR_MDR_like"/>
    <property type="match status" value="1"/>
</dbReference>
<feature type="transmembrane region" description="Helical" evidence="8">
    <location>
        <begin position="171"/>
        <end position="190"/>
    </location>
</feature>
<keyword evidence="3" id="KW-1003">Cell membrane</keyword>
<evidence type="ECO:0000256" key="2">
    <source>
        <dbReference type="ARBA" id="ARBA00022448"/>
    </source>
</evidence>
<feature type="transmembrane region" description="Helical" evidence="8">
    <location>
        <begin position="81"/>
        <end position="100"/>
    </location>
</feature>
<feature type="transmembrane region" description="Helical" evidence="8">
    <location>
        <begin position="106"/>
        <end position="129"/>
    </location>
</feature>
<proteinExistence type="predicted"/>
<feature type="transmembrane region" description="Helical" evidence="8">
    <location>
        <begin position="413"/>
        <end position="433"/>
    </location>
</feature>
<feature type="transmembrane region" description="Helical" evidence="8">
    <location>
        <begin position="202"/>
        <end position="222"/>
    </location>
</feature>
<dbReference type="PROSITE" id="PS50850">
    <property type="entry name" value="MFS"/>
    <property type="match status" value="1"/>
</dbReference>
<feature type="transmembrane region" description="Helical" evidence="8">
    <location>
        <begin position="308"/>
        <end position="326"/>
    </location>
</feature>
<feature type="transmembrane region" description="Helical" evidence="8">
    <location>
        <begin position="12"/>
        <end position="38"/>
    </location>
</feature>
<dbReference type="PRINTS" id="PR01036">
    <property type="entry name" value="TCRTETB"/>
</dbReference>
<comment type="subcellular location">
    <subcellularLocation>
        <location evidence="1">Cell membrane</location>
        <topology evidence="1">Multi-pass membrane protein</topology>
    </subcellularLocation>
</comment>